<dbReference type="InterPro" id="IPR042977">
    <property type="entry name" value="AtJ6-like"/>
</dbReference>
<keyword evidence="3" id="KW-0812">Transmembrane</keyword>
<dbReference type="PRINTS" id="PR00625">
    <property type="entry name" value="JDOMAIN"/>
</dbReference>
<evidence type="ECO:0000313" key="6">
    <source>
        <dbReference type="Proteomes" id="UP000436088"/>
    </source>
</evidence>
<protein>
    <submittedName>
        <fullName evidence="5">Chaperone protein dnaJ 6</fullName>
    </submittedName>
</protein>
<dbReference type="PANTHER" id="PTHR44916:SF1">
    <property type="entry name" value="CHAPERONE DNAJ-DOMAIN SUPERFAMILY PROTEIN-RELATED"/>
    <property type="match status" value="1"/>
</dbReference>
<dbReference type="InterPro" id="IPR036869">
    <property type="entry name" value="J_dom_sf"/>
</dbReference>
<feature type="coiled-coil region" evidence="1">
    <location>
        <begin position="114"/>
        <end position="141"/>
    </location>
</feature>
<dbReference type="Pfam" id="PF23302">
    <property type="entry name" value="HTH_DNAJC9"/>
    <property type="match status" value="1"/>
</dbReference>
<dbReference type="SMART" id="SM00271">
    <property type="entry name" value="DnaJ"/>
    <property type="match status" value="1"/>
</dbReference>
<keyword evidence="1" id="KW-0175">Coiled coil</keyword>
<dbReference type="InterPro" id="IPR056453">
    <property type="entry name" value="HTH_DNAJC9"/>
</dbReference>
<sequence length="292" mass="33977">MERRKQSRVSRDEETAENHSSSNEKSLYEVLGVEKTASQQEIKKAYYKLALRLHPDKNPGDEEGKEKFQQLQKVMSILGDEEKRAVYDHTGCVDDDLAGDVVENLKTFFRTMYKKVTEADIEQFEANYRGSESEKKDLIDLYKKYKGNMNKLFCSMLCSEPKLDSHRFKDLLDEAIAAVDGYLSMIFLCFFWPFRRIERNQAYQKWAKKVSEIKPPTSPLRRKEKSTKQSESDLFAIISERRSERKDRFDSLFSSLVSKYGGNADSEPTEEEFEAAQRKVESRKASNKSKCK</sequence>
<dbReference type="EMBL" id="VEPZ02000070">
    <property type="protein sequence ID" value="KAE8734398.1"/>
    <property type="molecule type" value="Genomic_DNA"/>
</dbReference>
<dbReference type="PROSITE" id="PS50076">
    <property type="entry name" value="DNAJ_2"/>
    <property type="match status" value="1"/>
</dbReference>
<feature type="compositionally biased region" description="Basic and acidic residues" evidence="2">
    <location>
        <begin position="275"/>
        <end position="284"/>
    </location>
</feature>
<feature type="compositionally biased region" description="Basic and acidic residues" evidence="2">
    <location>
        <begin position="1"/>
        <end position="17"/>
    </location>
</feature>
<comment type="caution">
    <text evidence="5">The sequence shown here is derived from an EMBL/GenBank/DDBJ whole genome shotgun (WGS) entry which is preliminary data.</text>
</comment>
<name>A0A6A3D3J1_HIBSY</name>
<feature type="domain" description="J" evidence="4">
    <location>
        <begin position="26"/>
        <end position="91"/>
    </location>
</feature>
<gene>
    <name evidence="5" type="ORF">F3Y22_tig00000765pilonHSYRG00078</name>
</gene>
<keyword evidence="6" id="KW-1185">Reference proteome</keyword>
<feature type="transmembrane region" description="Helical" evidence="3">
    <location>
        <begin position="175"/>
        <end position="194"/>
    </location>
</feature>
<feature type="region of interest" description="Disordered" evidence="2">
    <location>
        <begin position="1"/>
        <end position="28"/>
    </location>
</feature>
<dbReference type="SUPFAM" id="SSF46565">
    <property type="entry name" value="Chaperone J-domain"/>
    <property type="match status" value="1"/>
</dbReference>
<evidence type="ECO:0000256" key="2">
    <source>
        <dbReference type="SAM" id="MobiDB-lite"/>
    </source>
</evidence>
<dbReference type="Gene3D" id="1.10.287.110">
    <property type="entry name" value="DnaJ domain"/>
    <property type="match status" value="1"/>
</dbReference>
<dbReference type="PANTHER" id="PTHR44916">
    <property type="entry name" value="CHAPERONE DNAJ-DOMAIN SUPERFAMILY PROTEIN-RELATED"/>
    <property type="match status" value="1"/>
</dbReference>
<reference evidence="5" key="1">
    <citation type="submission" date="2019-09" db="EMBL/GenBank/DDBJ databases">
        <title>Draft genome information of white flower Hibiscus syriacus.</title>
        <authorList>
            <person name="Kim Y.-M."/>
        </authorList>
    </citation>
    <scope>NUCLEOTIDE SEQUENCE [LARGE SCALE GENOMIC DNA]</scope>
    <source>
        <strain evidence="5">YM2019G1</strain>
    </source>
</reference>
<evidence type="ECO:0000256" key="1">
    <source>
        <dbReference type="SAM" id="Coils"/>
    </source>
</evidence>
<dbReference type="Proteomes" id="UP000436088">
    <property type="component" value="Unassembled WGS sequence"/>
</dbReference>
<dbReference type="AlphaFoldDB" id="A0A6A3D3J1"/>
<evidence type="ECO:0000313" key="5">
    <source>
        <dbReference type="EMBL" id="KAE8734398.1"/>
    </source>
</evidence>
<dbReference type="CDD" id="cd06257">
    <property type="entry name" value="DnaJ"/>
    <property type="match status" value="1"/>
</dbReference>
<dbReference type="Pfam" id="PF00226">
    <property type="entry name" value="DnaJ"/>
    <property type="match status" value="1"/>
</dbReference>
<proteinExistence type="predicted"/>
<accession>A0A6A3D3J1</accession>
<keyword evidence="3" id="KW-1133">Transmembrane helix</keyword>
<evidence type="ECO:0000256" key="3">
    <source>
        <dbReference type="SAM" id="Phobius"/>
    </source>
</evidence>
<evidence type="ECO:0000259" key="4">
    <source>
        <dbReference type="PROSITE" id="PS50076"/>
    </source>
</evidence>
<keyword evidence="3" id="KW-0472">Membrane</keyword>
<organism evidence="5 6">
    <name type="scientific">Hibiscus syriacus</name>
    <name type="common">Rose of Sharon</name>
    <dbReference type="NCBI Taxonomy" id="106335"/>
    <lineage>
        <taxon>Eukaryota</taxon>
        <taxon>Viridiplantae</taxon>
        <taxon>Streptophyta</taxon>
        <taxon>Embryophyta</taxon>
        <taxon>Tracheophyta</taxon>
        <taxon>Spermatophyta</taxon>
        <taxon>Magnoliopsida</taxon>
        <taxon>eudicotyledons</taxon>
        <taxon>Gunneridae</taxon>
        <taxon>Pentapetalae</taxon>
        <taxon>rosids</taxon>
        <taxon>malvids</taxon>
        <taxon>Malvales</taxon>
        <taxon>Malvaceae</taxon>
        <taxon>Malvoideae</taxon>
        <taxon>Hibiscus</taxon>
    </lineage>
</organism>
<feature type="region of interest" description="Disordered" evidence="2">
    <location>
        <begin position="259"/>
        <end position="292"/>
    </location>
</feature>
<dbReference type="InterPro" id="IPR001623">
    <property type="entry name" value="DnaJ_domain"/>
</dbReference>